<name>A0AAF0GGZ5_9CAUD</name>
<organism evidence="2 3">
    <name type="scientific">Arthrobacter phage MaGuCo</name>
    <dbReference type="NCBI Taxonomy" id="3038363"/>
    <lineage>
        <taxon>Viruses</taxon>
        <taxon>Duplodnaviria</taxon>
        <taxon>Heunggongvirae</taxon>
        <taxon>Uroviricota</taxon>
        <taxon>Caudoviricetes</taxon>
        <taxon>Casidaviridae</taxon>
        <taxon>Liebevirus</taxon>
        <taxon>Liebevirus maguco</taxon>
    </lineage>
</organism>
<proteinExistence type="predicted"/>
<dbReference type="Pfam" id="PF24254">
    <property type="entry name" value="DUF7455"/>
    <property type="match status" value="1"/>
</dbReference>
<dbReference type="Proteomes" id="UP001241023">
    <property type="component" value="Segment"/>
</dbReference>
<dbReference type="EMBL" id="OQ709203">
    <property type="protein sequence ID" value="WGH20325.1"/>
    <property type="molecule type" value="Genomic_DNA"/>
</dbReference>
<gene>
    <name evidence="2" type="primary">33</name>
    <name evidence="2" type="ORF">SEA_MAGUCO_33</name>
</gene>
<evidence type="ECO:0000259" key="1">
    <source>
        <dbReference type="Pfam" id="PF24254"/>
    </source>
</evidence>
<feature type="domain" description="DUF7455" evidence="1">
    <location>
        <begin position="25"/>
        <end position="79"/>
    </location>
</feature>
<sequence length="92" mass="10325">MPSLPRGPLMSTELVRTGSVMPEALTGADRCDRCGAQAYAAAMFHGRPLTRLNFCAHHFTRWEARIRDVAVAVLDLRYRLRAAVDAQKQLRD</sequence>
<keyword evidence="3" id="KW-1185">Reference proteome</keyword>
<reference evidence="2 3" key="1">
    <citation type="submission" date="2023-03" db="EMBL/GenBank/DDBJ databases">
        <authorList>
            <person name="Jones P.T."/>
            <person name="Zarakotas T.R."/>
            <person name="Pitt R.A."/>
            <person name="Hinrichsen E.D."/>
            <person name="Woods I.A."/>
            <person name="Gubitose M.G."/>
            <person name="Lord C.E."/>
            <person name="Wilkes B.M."/>
            <person name="Diggins A.E."/>
            <person name="Parsons M.T."/>
            <person name="Kearns B.S."/>
            <person name="Garlena R.A."/>
            <person name="Russell D.A."/>
            <person name="Jacobs-Sera D."/>
            <person name="Hatfull G.F."/>
        </authorList>
    </citation>
    <scope>NUCLEOTIDE SEQUENCE [LARGE SCALE GENOMIC DNA]</scope>
</reference>
<evidence type="ECO:0000313" key="3">
    <source>
        <dbReference type="Proteomes" id="UP001241023"/>
    </source>
</evidence>
<accession>A0AAF0GGZ5</accession>
<dbReference type="InterPro" id="IPR055878">
    <property type="entry name" value="DUF7455"/>
</dbReference>
<protein>
    <recommendedName>
        <fullName evidence="1">DUF7455 domain-containing protein</fullName>
    </recommendedName>
</protein>
<evidence type="ECO:0000313" key="2">
    <source>
        <dbReference type="EMBL" id="WGH20325.1"/>
    </source>
</evidence>